<dbReference type="SUPFAM" id="SSF53784">
    <property type="entry name" value="Phosphofructokinase"/>
    <property type="match status" value="1"/>
</dbReference>
<dbReference type="EMBL" id="JAAGLU010000497">
    <property type="protein sequence ID" value="NEC93109.1"/>
    <property type="molecule type" value="Genomic_DNA"/>
</dbReference>
<protein>
    <submittedName>
        <fullName evidence="6">6-phosphofructokinase</fullName>
        <ecNumber evidence="6">2.7.1.11</ecNumber>
    </submittedName>
</protein>
<sequence>MRVGLLTGGGDVPGLNAAIRAVVKRGEGEHGHSIIGFR</sequence>
<accession>A0A6B3C942</accession>
<evidence type="ECO:0000256" key="4">
    <source>
        <dbReference type="ARBA" id="ARBA00022842"/>
    </source>
</evidence>
<evidence type="ECO:0000259" key="5">
    <source>
        <dbReference type="Pfam" id="PF00365"/>
    </source>
</evidence>
<evidence type="ECO:0000256" key="1">
    <source>
        <dbReference type="ARBA" id="ARBA00022679"/>
    </source>
</evidence>
<dbReference type="GO" id="GO:0046872">
    <property type="term" value="F:metal ion binding"/>
    <property type="evidence" value="ECO:0007669"/>
    <property type="project" value="UniProtKB-KW"/>
</dbReference>
<comment type="caution">
    <text evidence="6">The sequence shown here is derived from an EMBL/GenBank/DDBJ whole genome shotgun (WGS) entry which is preliminary data.</text>
</comment>
<dbReference type="Gene3D" id="3.40.50.450">
    <property type="match status" value="1"/>
</dbReference>
<evidence type="ECO:0000256" key="2">
    <source>
        <dbReference type="ARBA" id="ARBA00022723"/>
    </source>
</evidence>
<dbReference type="Pfam" id="PF00365">
    <property type="entry name" value="PFK"/>
    <property type="match status" value="1"/>
</dbReference>
<dbReference type="InterPro" id="IPR000023">
    <property type="entry name" value="Phosphofructokinase_dom"/>
</dbReference>
<keyword evidence="1 6" id="KW-0808">Transferase</keyword>
<name>A0A6B3C942_9ACTN</name>
<gene>
    <name evidence="6" type="ORF">G3I71_46970</name>
</gene>
<dbReference type="RefSeq" id="WP_343243303.1">
    <property type="nucleotide sequence ID" value="NZ_JAAGLU010000497.1"/>
</dbReference>
<feature type="non-terminal residue" evidence="6">
    <location>
        <position position="38"/>
    </location>
</feature>
<organism evidence="6">
    <name type="scientific">Streptomyces sp. SID12501</name>
    <dbReference type="NCBI Taxonomy" id="2706042"/>
    <lineage>
        <taxon>Bacteria</taxon>
        <taxon>Bacillati</taxon>
        <taxon>Actinomycetota</taxon>
        <taxon>Actinomycetes</taxon>
        <taxon>Kitasatosporales</taxon>
        <taxon>Streptomycetaceae</taxon>
        <taxon>Streptomyces</taxon>
    </lineage>
</organism>
<proteinExistence type="predicted"/>
<dbReference type="InterPro" id="IPR035966">
    <property type="entry name" value="PKF_sf"/>
</dbReference>
<keyword evidence="3 6" id="KW-0418">Kinase</keyword>
<evidence type="ECO:0000313" key="6">
    <source>
        <dbReference type="EMBL" id="NEC93109.1"/>
    </source>
</evidence>
<dbReference type="EC" id="2.7.1.11" evidence="6"/>
<dbReference type="GO" id="GO:0003872">
    <property type="term" value="F:6-phosphofructokinase activity"/>
    <property type="evidence" value="ECO:0007669"/>
    <property type="project" value="UniProtKB-EC"/>
</dbReference>
<feature type="domain" description="Phosphofructokinase" evidence="5">
    <location>
        <begin position="2"/>
        <end position="37"/>
    </location>
</feature>
<keyword evidence="4" id="KW-0460">Magnesium</keyword>
<reference evidence="6" key="1">
    <citation type="submission" date="2020-01" db="EMBL/GenBank/DDBJ databases">
        <title>Insect and environment-associated Actinomycetes.</title>
        <authorList>
            <person name="Currrie C."/>
            <person name="Chevrette M."/>
            <person name="Carlson C."/>
            <person name="Stubbendieck R."/>
            <person name="Wendt-Pienkowski E."/>
        </authorList>
    </citation>
    <scope>NUCLEOTIDE SEQUENCE</scope>
    <source>
        <strain evidence="6">SID12501</strain>
    </source>
</reference>
<evidence type="ECO:0000256" key="3">
    <source>
        <dbReference type="ARBA" id="ARBA00022777"/>
    </source>
</evidence>
<dbReference type="AlphaFoldDB" id="A0A6B3C942"/>
<keyword evidence="2" id="KW-0479">Metal-binding</keyword>